<gene>
    <name evidence="1" type="ORF">M9458_040531</name>
</gene>
<proteinExistence type="predicted"/>
<dbReference type="AlphaFoldDB" id="A0ABD0NWC9"/>
<organism evidence="1 2">
    <name type="scientific">Cirrhinus mrigala</name>
    <name type="common">Mrigala</name>
    <dbReference type="NCBI Taxonomy" id="683832"/>
    <lineage>
        <taxon>Eukaryota</taxon>
        <taxon>Metazoa</taxon>
        <taxon>Chordata</taxon>
        <taxon>Craniata</taxon>
        <taxon>Vertebrata</taxon>
        <taxon>Euteleostomi</taxon>
        <taxon>Actinopterygii</taxon>
        <taxon>Neopterygii</taxon>
        <taxon>Teleostei</taxon>
        <taxon>Ostariophysi</taxon>
        <taxon>Cypriniformes</taxon>
        <taxon>Cyprinidae</taxon>
        <taxon>Labeoninae</taxon>
        <taxon>Labeonini</taxon>
        <taxon>Cirrhinus</taxon>
    </lineage>
</organism>
<comment type="caution">
    <text evidence="1">The sequence shown here is derived from an EMBL/GenBank/DDBJ whole genome shotgun (WGS) entry which is preliminary data.</text>
</comment>
<name>A0ABD0NWC9_CIRMR</name>
<feature type="non-terminal residue" evidence="1">
    <location>
        <position position="56"/>
    </location>
</feature>
<evidence type="ECO:0000313" key="1">
    <source>
        <dbReference type="EMBL" id="KAL0164778.1"/>
    </source>
</evidence>
<accession>A0ABD0NWC9</accession>
<dbReference type="Proteomes" id="UP001529510">
    <property type="component" value="Unassembled WGS sequence"/>
</dbReference>
<evidence type="ECO:0000313" key="2">
    <source>
        <dbReference type="Proteomes" id="UP001529510"/>
    </source>
</evidence>
<sequence length="56" mass="6024">MHCSAVSEDTPVSVSFRGKAHARVSYSRSVELVLAAACEYFNSSATLSDPCMNLAR</sequence>
<reference evidence="1 2" key="1">
    <citation type="submission" date="2024-05" db="EMBL/GenBank/DDBJ databases">
        <title>Genome sequencing and assembly of Indian major carp, Cirrhinus mrigala (Hamilton, 1822).</title>
        <authorList>
            <person name="Mohindra V."/>
            <person name="Chowdhury L.M."/>
            <person name="Lal K."/>
            <person name="Jena J.K."/>
        </authorList>
    </citation>
    <scope>NUCLEOTIDE SEQUENCE [LARGE SCALE GENOMIC DNA]</scope>
    <source>
        <strain evidence="1">CM1030</strain>
        <tissue evidence="1">Blood</tissue>
    </source>
</reference>
<dbReference type="EMBL" id="JAMKFB020000020">
    <property type="protein sequence ID" value="KAL0164778.1"/>
    <property type="molecule type" value="Genomic_DNA"/>
</dbReference>
<protein>
    <submittedName>
        <fullName evidence="1">Uncharacterized protein</fullName>
    </submittedName>
</protein>
<keyword evidence="2" id="KW-1185">Reference proteome</keyword>